<keyword evidence="3" id="KW-1185">Reference proteome</keyword>
<dbReference type="Proteomes" id="UP000268313">
    <property type="component" value="Unassembled WGS sequence"/>
</dbReference>
<organism evidence="2 3">
    <name type="scientific">Corallococcus carmarthensis</name>
    <dbReference type="NCBI Taxonomy" id="2316728"/>
    <lineage>
        <taxon>Bacteria</taxon>
        <taxon>Pseudomonadati</taxon>
        <taxon>Myxococcota</taxon>
        <taxon>Myxococcia</taxon>
        <taxon>Myxococcales</taxon>
        <taxon>Cystobacterineae</taxon>
        <taxon>Myxococcaceae</taxon>
        <taxon>Corallococcus</taxon>
    </lineage>
</organism>
<protein>
    <submittedName>
        <fullName evidence="2">Uncharacterized protein</fullName>
    </submittedName>
</protein>
<name>A0A3A8KCU1_9BACT</name>
<evidence type="ECO:0000313" key="2">
    <source>
        <dbReference type="EMBL" id="RKH04979.1"/>
    </source>
</evidence>
<dbReference type="OrthoDB" id="4312432at2"/>
<reference evidence="3" key="1">
    <citation type="submission" date="2018-09" db="EMBL/GenBank/DDBJ databases">
        <authorList>
            <person name="Livingstone P.G."/>
            <person name="Whitworth D.E."/>
        </authorList>
    </citation>
    <scope>NUCLEOTIDE SEQUENCE [LARGE SCALE GENOMIC DNA]</scope>
    <source>
        <strain evidence="3">CA043D</strain>
    </source>
</reference>
<gene>
    <name evidence="2" type="ORF">D7X32_09525</name>
</gene>
<sequence>MFTYAGDAQSAPQKNILIEFRLPVFEYQNIETPEGNGIVRNVIDIGVLTVPLALHSKEYHLTLDDGFITGSGEGPFDRFTRYVWQTRERHNLEELSVGVAVRYLSNDGKKLGEDSLEFIYHPKLEADERWEGPGFPQISFEKVFIAVNKAAFARMERRMPPGVDLGHISLMDVISILTDLTGAEPAFDDKVSDETKRRLFGASGDAADRALEFIKQNFQSLYDFPLKLAELKTLVIAGTLTSVSSDGSDATRLDFLLYDLSVEFSEADTSRTKVLHAPFGEDLRIQQNAAPFSFQEARQVLFDNAVGPVQVTVKGFDGSLLWSKEFAADDPELTRLDIKVPRQRPSRLTPKDLEPVPDKKKRLRGQVIELTRKCPLKDLTVLVQAKGADDAAWRIVGAATTDASGNFSMPYPFGIFTQAQALVSARPDEPATLAVTDVRDGNQTLADDFLYLLVKELQCPHAGTKEACDCQAKKQAARLPDQADLIESDEYSQDIGGACINLSTPNRTLSEYSYQAIVRTSDPDVANYTLKRVEVPQPAAPHVFSDITHGVSALEVALNSPALRALFAQPVLDDVWAQLKALGGVRADASPIDLTATLGNADTLLRLINIVPPQDVAMAAVLRVLVEGAREVEELLRDALRPRTETRYELEGGARKRLRKPIDLDNPVAWQDDPEGSRNPSLYQAVSIATGHLLHYKSVFKADGYSLGDLLYSLPLAPGQKKEIVVFDASHTLSGAESQALTQGERLASDLVNERVIASQLAGSIREAVRASSSANTSGISAGFGTGGSGAGGAGAFSGSGSAVLGVAGGVANANANAAQDSTRDVSQFFNEKLRQSIMQNAESYRQLTASVITTVQEGQRYAVTSEVVANHNHCHALTMMYFEVLRHFAIFQELSAVEECVFVPLLMTHFTTQNIFKWRDVLASHLLPMPSETYLQPYSALSGPVRMHPLLKAFDANERIKTDYANVDFPRGAYDDEPIRFIKGDMRLRVELPRPRTRFDRIMSLPVTTQTITTREIDPLATTAAALDFPRKMAEYAAKAAATAGLLPLFERPPVPPGIQYSTTQHEMLVREAIFDSFMKLDANYQSVPPAQCIRITHFSPPAKISAGPLGTITPTAASVLDFFAENEADKQQWSLYAALLGYSDVLSLLNAYFKGNLISEWDAIFNNDIAPLLFEKLVANIGVSDIATDFSSRSKYKGGERLMMLSLSGTTSRKRSQLPQHLRMAVNNATLKALQPHVTLTIEGLTLTYSTAHYDGMLFSGSINDDLLDDTLLFIPENADEKRNPRKDDAYLVHKLIEHLNSNLEHYNKALWYSLDPDRRYMLLDGFHMQIFDGAGNPAGFRSLASVVKNELITITGNSLVFPVAAGYKVSQSYITEERLNPEAPPERATLFDHYKPLTPVQPYRISVPSKGVFAEAIQGACNACEKIETERLQDWTRLPNTDEPTPILPVTPPTPSVTDWKAVFKDFATPLVSIQNAPAAPQPGAGLAGLSELLGKSGVFKDITGLEGTQQNVMKTYLSNQENAKAFAEMAKDMAIQAHNTHNAGKIMDALKGAKDSGALSEDDYNKLVKEHLQQQIDGGATQKNELAKENQAIPSPLTQAAVDAAGKGKDVRAQATAPSGSSESVDIKAPQITTIANVAEAEYWRDLITFLPGPELTAGIEARNLAVQKLTDGYGDVNLDWFQVDITKLPNRPGTTTPFDDAGLFEYLRKNFADFLQPYPRTGKPRSLETYEAVDAASWASATPLGSVLLFTIDANPLPALAGFVVPLAAAPVPELGLVLCSEYVSEPGQDHHWNFTTLKGPNPIRYHPVSGTRQFGLGRKKDHWTFYVRAADRTSTLFDYGGSPLVFSGADEYWDYLQTQLIGFVESNGGAAKRGLVSSKRYDWRGVNNRFFGGGPITA</sequence>
<evidence type="ECO:0000256" key="1">
    <source>
        <dbReference type="SAM" id="MobiDB-lite"/>
    </source>
</evidence>
<feature type="region of interest" description="Disordered" evidence="1">
    <location>
        <begin position="1608"/>
        <end position="1628"/>
    </location>
</feature>
<dbReference type="RefSeq" id="WP_120602195.1">
    <property type="nucleotide sequence ID" value="NZ_RAWE01000023.1"/>
</dbReference>
<comment type="caution">
    <text evidence="2">The sequence shown here is derived from an EMBL/GenBank/DDBJ whole genome shotgun (WGS) entry which is preliminary data.</text>
</comment>
<evidence type="ECO:0000313" key="3">
    <source>
        <dbReference type="Proteomes" id="UP000268313"/>
    </source>
</evidence>
<proteinExistence type="predicted"/>
<accession>A0A3A8KCU1</accession>
<dbReference type="EMBL" id="RAWE01000023">
    <property type="protein sequence ID" value="RKH04979.1"/>
    <property type="molecule type" value="Genomic_DNA"/>
</dbReference>